<feature type="compositionally biased region" description="Basic and acidic residues" evidence="1">
    <location>
        <begin position="32"/>
        <end position="102"/>
    </location>
</feature>
<organism evidence="2 3">
    <name type="scientific">Phytophthora sojae (strain P6497)</name>
    <name type="common">Soybean stem and root rot agent</name>
    <name type="synonym">Phytophthora megasperma f. sp. glycines</name>
    <dbReference type="NCBI Taxonomy" id="1094619"/>
    <lineage>
        <taxon>Eukaryota</taxon>
        <taxon>Sar</taxon>
        <taxon>Stramenopiles</taxon>
        <taxon>Oomycota</taxon>
        <taxon>Peronosporomycetes</taxon>
        <taxon>Peronosporales</taxon>
        <taxon>Peronosporaceae</taxon>
        <taxon>Phytophthora</taxon>
    </lineage>
</organism>
<dbReference type="GeneID" id="20641227"/>
<reference evidence="2 3" key="1">
    <citation type="journal article" date="2006" name="Science">
        <title>Phytophthora genome sequences uncover evolutionary origins and mechanisms of pathogenesis.</title>
        <authorList>
            <person name="Tyler B.M."/>
            <person name="Tripathy S."/>
            <person name="Zhang X."/>
            <person name="Dehal P."/>
            <person name="Jiang R.H."/>
            <person name="Aerts A."/>
            <person name="Arredondo F.D."/>
            <person name="Baxter L."/>
            <person name="Bensasson D."/>
            <person name="Beynon J.L."/>
            <person name="Chapman J."/>
            <person name="Damasceno C.M."/>
            <person name="Dorrance A.E."/>
            <person name="Dou D."/>
            <person name="Dickerman A.W."/>
            <person name="Dubchak I.L."/>
            <person name="Garbelotto M."/>
            <person name="Gijzen M."/>
            <person name="Gordon S.G."/>
            <person name="Govers F."/>
            <person name="Grunwald N.J."/>
            <person name="Huang W."/>
            <person name="Ivors K.L."/>
            <person name="Jones R.W."/>
            <person name="Kamoun S."/>
            <person name="Krampis K."/>
            <person name="Lamour K.H."/>
            <person name="Lee M.K."/>
            <person name="McDonald W.H."/>
            <person name="Medina M."/>
            <person name="Meijer H.J."/>
            <person name="Nordberg E.K."/>
            <person name="Maclean D.J."/>
            <person name="Ospina-Giraldo M.D."/>
            <person name="Morris P.F."/>
            <person name="Phuntumart V."/>
            <person name="Putnam N.H."/>
            <person name="Rash S."/>
            <person name="Rose J.K."/>
            <person name="Sakihama Y."/>
            <person name="Salamov A.A."/>
            <person name="Savidor A."/>
            <person name="Scheuring C.F."/>
            <person name="Smith B.M."/>
            <person name="Sobral B.W."/>
            <person name="Terry A."/>
            <person name="Torto-Alalibo T.A."/>
            <person name="Win J."/>
            <person name="Xu Z."/>
            <person name="Zhang H."/>
            <person name="Grigoriev I.V."/>
            <person name="Rokhsar D.S."/>
            <person name="Boore J.L."/>
        </authorList>
    </citation>
    <scope>NUCLEOTIDE SEQUENCE [LARGE SCALE GENOMIC DNA]</scope>
    <source>
        <strain evidence="2 3">P6497</strain>
    </source>
</reference>
<dbReference type="InParanoid" id="G4YLK4"/>
<dbReference type="Proteomes" id="UP000002640">
    <property type="component" value="Unassembled WGS sequence"/>
</dbReference>
<evidence type="ECO:0000313" key="2">
    <source>
        <dbReference type="EMBL" id="EGZ30485.1"/>
    </source>
</evidence>
<gene>
    <name evidence="2" type="ORF">PHYSODRAFT_295265</name>
</gene>
<name>G4YLK4_PHYSP</name>
<protein>
    <submittedName>
        <fullName evidence="2">Uncharacterized protein</fullName>
    </submittedName>
</protein>
<sequence length="122" mass="14492">MGSAVTGHFIRDCRIYREKQEHGWRHPLPCRTRKDFHDDDRDPTRKRDYQRDEDRKREGDRKRSRDDKESDGRHSRGDKSKFRKRSDGDRAMVSKADNDSRSSSESALMSIDARCYGEDRSQ</sequence>
<dbReference type="AlphaFoldDB" id="G4YLK4"/>
<feature type="region of interest" description="Disordered" evidence="1">
    <location>
        <begin position="16"/>
        <end position="122"/>
    </location>
</feature>
<proteinExistence type="predicted"/>
<dbReference type="RefSeq" id="XP_009517760.1">
    <property type="nucleotide sequence ID" value="XM_009519465.1"/>
</dbReference>
<keyword evidence="3" id="KW-1185">Reference proteome</keyword>
<accession>G4YLK4</accession>
<dbReference type="EMBL" id="JH159151">
    <property type="protein sequence ID" value="EGZ30485.1"/>
    <property type="molecule type" value="Genomic_DNA"/>
</dbReference>
<dbReference type="KEGG" id="psoj:PHYSODRAFT_295265"/>
<evidence type="ECO:0000256" key="1">
    <source>
        <dbReference type="SAM" id="MobiDB-lite"/>
    </source>
</evidence>
<evidence type="ECO:0000313" key="3">
    <source>
        <dbReference type="Proteomes" id="UP000002640"/>
    </source>
</evidence>